<accession>A0A6C0HIG5</accession>
<evidence type="ECO:0000313" key="1">
    <source>
        <dbReference type="EMBL" id="QHT80431.1"/>
    </source>
</evidence>
<protein>
    <submittedName>
        <fullName evidence="1">Uncharacterized protein</fullName>
    </submittedName>
</protein>
<sequence>MDKLFKALPRDLQWEILTVFVGSHVVRKGQLIKKIVLDDEKYQLIRDMPRIEKCYIERYIVAFNTISFVQLPNGSQLMFCECPYTGYMGYKYRQVLKRESSYRLQYTSLNYSDPLPSFEKHSYPSFPDTDKKKKRNTLF</sequence>
<reference evidence="1" key="1">
    <citation type="journal article" date="2020" name="Nature">
        <title>Giant virus diversity and host interactions through global metagenomics.</title>
        <authorList>
            <person name="Schulz F."/>
            <person name="Roux S."/>
            <person name="Paez-Espino D."/>
            <person name="Jungbluth S."/>
            <person name="Walsh D.A."/>
            <person name="Denef V.J."/>
            <person name="McMahon K.D."/>
            <person name="Konstantinidis K.T."/>
            <person name="Eloe-Fadrosh E.A."/>
            <person name="Kyrpides N.C."/>
            <person name="Woyke T."/>
        </authorList>
    </citation>
    <scope>NUCLEOTIDE SEQUENCE</scope>
    <source>
        <strain evidence="1">GVMAG-M-3300023184-120</strain>
    </source>
</reference>
<name>A0A6C0HIG5_9ZZZZ</name>
<dbReference type="EMBL" id="MN739969">
    <property type="protein sequence ID" value="QHT80431.1"/>
    <property type="molecule type" value="Genomic_DNA"/>
</dbReference>
<organism evidence="1">
    <name type="scientific">viral metagenome</name>
    <dbReference type="NCBI Taxonomy" id="1070528"/>
    <lineage>
        <taxon>unclassified sequences</taxon>
        <taxon>metagenomes</taxon>
        <taxon>organismal metagenomes</taxon>
    </lineage>
</organism>
<proteinExistence type="predicted"/>
<dbReference type="AlphaFoldDB" id="A0A6C0HIG5"/>